<dbReference type="PANTHER" id="PTHR11668:SF300">
    <property type="entry name" value="SERINE_THREONINE-PROTEIN PHOSPHATASE"/>
    <property type="match status" value="1"/>
</dbReference>
<comment type="catalytic activity">
    <reaction evidence="6">
        <text>O-phospho-L-seryl-[protein] + H2O = L-seryl-[protein] + phosphate</text>
        <dbReference type="Rhea" id="RHEA:20629"/>
        <dbReference type="Rhea" id="RHEA-COMP:9863"/>
        <dbReference type="Rhea" id="RHEA-COMP:11604"/>
        <dbReference type="ChEBI" id="CHEBI:15377"/>
        <dbReference type="ChEBI" id="CHEBI:29999"/>
        <dbReference type="ChEBI" id="CHEBI:43474"/>
        <dbReference type="ChEBI" id="CHEBI:83421"/>
        <dbReference type="EC" id="3.1.3.16"/>
    </reaction>
</comment>
<name>A0ABD2IBX9_HETSC</name>
<dbReference type="AlphaFoldDB" id="A0ABD2IBX9"/>
<keyword evidence="4" id="KW-0904">Protein phosphatase</keyword>
<feature type="region of interest" description="Disordered" evidence="9">
    <location>
        <begin position="178"/>
        <end position="250"/>
    </location>
</feature>
<dbReference type="PRINTS" id="PR00114">
    <property type="entry name" value="STPHPHTASE"/>
</dbReference>
<sequence>MGCTQSGEASDLEQGYSLSNDFLDAIITKVNRTPSDHLTDEITDEELEQLCMAAMDVFRRKTSLVRIQPPTVIVGDIHGQFWDLQRIFAKQGLPPEQQYVFLGDYVDRGPHSLETIIILFCYKIKYPSNFMLLRGNHECPSINKVYGFYDKVKRRRSPACHPSLNDRREDPLHALRHLRQDPEPGPAQHPAPAAGGASASLAGIRSPLGRSSAGHTRRRPESERSGRRPVRRGRGRESAQPAWHRLHRPSAPIRHERSEILRKPPWLLSDGFLDAIITKINRAPSERFTDEITDEELKKLCKAAMGVFQRQPSLVRIQPPVVVVGDIHGQFTDLQRIFTTHGHPPEQQYVFLGDYVDRGAHSLETIILLFCYKIKHPSNFMLLRGNHECPSINKVYGFYDEVKRRYQRPRPGRLYDLFNQVFACMPFAGLIGEKILCMHGGISDQIRSLDQLSTLRRPLEEPRLNSLEINLLWADPAQGIRGVVPSPRGAGVRFGEDVVESVRNRLGIDYIVRAHQLVMDGVEYFASRRLITVFSAPHYCGQNNTGATLTIAPDLSHSITRFPPT</sequence>
<dbReference type="EC" id="3.1.3.16" evidence="8"/>
<evidence type="ECO:0000256" key="1">
    <source>
        <dbReference type="ARBA" id="ARBA00001936"/>
    </source>
</evidence>
<feature type="domain" description="Serine/threonine specific protein phosphatases" evidence="10">
    <location>
        <begin position="383"/>
        <end position="388"/>
    </location>
</feature>
<gene>
    <name evidence="11" type="ORF">niasHS_014396</name>
</gene>
<dbReference type="InterPro" id="IPR029052">
    <property type="entry name" value="Metallo-depent_PP-like"/>
</dbReference>
<dbReference type="Gene3D" id="3.60.21.10">
    <property type="match status" value="2"/>
</dbReference>
<dbReference type="InterPro" id="IPR050341">
    <property type="entry name" value="PP1_catalytic_subunit"/>
</dbReference>
<evidence type="ECO:0000256" key="9">
    <source>
        <dbReference type="SAM" id="MobiDB-lite"/>
    </source>
</evidence>
<protein>
    <recommendedName>
        <fullName evidence="8">Serine/threonine-protein phosphatase</fullName>
        <ecNumber evidence="8">3.1.3.16</ecNumber>
    </recommendedName>
</protein>
<keyword evidence="12" id="KW-1185">Reference proteome</keyword>
<dbReference type="InterPro" id="IPR006186">
    <property type="entry name" value="Ser/Thr-sp_prot-phosphatase"/>
</dbReference>
<organism evidence="11 12">
    <name type="scientific">Heterodera schachtii</name>
    <name type="common">Sugarbeet cyst nematode worm</name>
    <name type="synonym">Tylenchus schachtii</name>
    <dbReference type="NCBI Taxonomy" id="97005"/>
    <lineage>
        <taxon>Eukaryota</taxon>
        <taxon>Metazoa</taxon>
        <taxon>Ecdysozoa</taxon>
        <taxon>Nematoda</taxon>
        <taxon>Chromadorea</taxon>
        <taxon>Rhabditida</taxon>
        <taxon>Tylenchina</taxon>
        <taxon>Tylenchomorpha</taxon>
        <taxon>Tylenchoidea</taxon>
        <taxon>Heteroderidae</taxon>
        <taxon>Heteroderinae</taxon>
        <taxon>Heterodera</taxon>
    </lineage>
</organism>
<comment type="cofactor">
    <cofactor evidence="1">
        <name>Mn(2+)</name>
        <dbReference type="ChEBI" id="CHEBI:29035"/>
    </cofactor>
</comment>
<evidence type="ECO:0000256" key="3">
    <source>
        <dbReference type="ARBA" id="ARBA00022801"/>
    </source>
</evidence>
<evidence type="ECO:0000256" key="5">
    <source>
        <dbReference type="ARBA" id="ARBA00023211"/>
    </source>
</evidence>
<dbReference type="SMART" id="SM00156">
    <property type="entry name" value="PP2Ac"/>
    <property type="match status" value="2"/>
</dbReference>
<dbReference type="EMBL" id="JBICCN010000356">
    <property type="protein sequence ID" value="KAL3074951.1"/>
    <property type="molecule type" value="Genomic_DNA"/>
</dbReference>
<feature type="compositionally biased region" description="Low complexity" evidence="9">
    <location>
        <begin position="190"/>
        <end position="203"/>
    </location>
</feature>
<proteinExistence type="inferred from homology"/>
<keyword evidence="3 8" id="KW-0378">Hydrolase</keyword>
<evidence type="ECO:0000313" key="11">
    <source>
        <dbReference type="EMBL" id="KAL3074951.1"/>
    </source>
</evidence>
<evidence type="ECO:0000256" key="7">
    <source>
        <dbReference type="ARBA" id="ARBA00048336"/>
    </source>
</evidence>
<keyword evidence="5" id="KW-0464">Manganese</keyword>
<dbReference type="SUPFAM" id="SSF56300">
    <property type="entry name" value="Metallo-dependent phosphatases"/>
    <property type="match status" value="2"/>
</dbReference>
<comment type="caution">
    <text evidence="11">The sequence shown here is derived from an EMBL/GenBank/DDBJ whole genome shotgun (WGS) entry which is preliminary data.</text>
</comment>
<dbReference type="Proteomes" id="UP001620645">
    <property type="component" value="Unassembled WGS sequence"/>
</dbReference>
<dbReference type="InterPro" id="IPR004843">
    <property type="entry name" value="Calcineurin-like_PHP"/>
</dbReference>
<evidence type="ECO:0000256" key="4">
    <source>
        <dbReference type="ARBA" id="ARBA00022912"/>
    </source>
</evidence>
<feature type="domain" description="Serine/threonine specific protein phosphatases" evidence="10">
    <location>
        <begin position="133"/>
        <end position="138"/>
    </location>
</feature>
<keyword evidence="2" id="KW-0479">Metal-binding</keyword>
<dbReference type="Pfam" id="PF00149">
    <property type="entry name" value="Metallophos"/>
    <property type="match status" value="2"/>
</dbReference>
<dbReference type="GO" id="GO:0004722">
    <property type="term" value="F:protein serine/threonine phosphatase activity"/>
    <property type="evidence" value="ECO:0007669"/>
    <property type="project" value="UniProtKB-EC"/>
</dbReference>
<evidence type="ECO:0000313" key="12">
    <source>
        <dbReference type="Proteomes" id="UP001620645"/>
    </source>
</evidence>
<comment type="catalytic activity">
    <reaction evidence="7 8">
        <text>O-phospho-L-threonyl-[protein] + H2O = L-threonyl-[protein] + phosphate</text>
        <dbReference type="Rhea" id="RHEA:47004"/>
        <dbReference type="Rhea" id="RHEA-COMP:11060"/>
        <dbReference type="Rhea" id="RHEA-COMP:11605"/>
        <dbReference type="ChEBI" id="CHEBI:15377"/>
        <dbReference type="ChEBI" id="CHEBI:30013"/>
        <dbReference type="ChEBI" id="CHEBI:43474"/>
        <dbReference type="ChEBI" id="CHEBI:61977"/>
        <dbReference type="EC" id="3.1.3.16"/>
    </reaction>
</comment>
<reference evidence="11 12" key="1">
    <citation type="submission" date="2024-10" db="EMBL/GenBank/DDBJ databases">
        <authorList>
            <person name="Kim D."/>
        </authorList>
    </citation>
    <scope>NUCLEOTIDE SEQUENCE [LARGE SCALE GENOMIC DNA]</scope>
    <source>
        <strain evidence="11">Taebaek</strain>
    </source>
</reference>
<evidence type="ECO:0000256" key="6">
    <source>
        <dbReference type="ARBA" id="ARBA00047761"/>
    </source>
</evidence>
<accession>A0ABD2IBX9</accession>
<dbReference type="PANTHER" id="PTHR11668">
    <property type="entry name" value="SERINE/THREONINE PROTEIN PHOSPHATASE"/>
    <property type="match status" value="1"/>
</dbReference>
<evidence type="ECO:0000259" key="10">
    <source>
        <dbReference type="PROSITE" id="PS00125"/>
    </source>
</evidence>
<evidence type="ECO:0000256" key="8">
    <source>
        <dbReference type="RuleBase" id="RU004273"/>
    </source>
</evidence>
<evidence type="ECO:0000256" key="2">
    <source>
        <dbReference type="ARBA" id="ARBA00022723"/>
    </source>
</evidence>
<dbReference type="GO" id="GO:0046872">
    <property type="term" value="F:metal ion binding"/>
    <property type="evidence" value="ECO:0007669"/>
    <property type="project" value="UniProtKB-KW"/>
</dbReference>
<comment type="similarity">
    <text evidence="8">Belongs to the PPP phosphatase family.</text>
</comment>
<dbReference type="PROSITE" id="PS00125">
    <property type="entry name" value="SER_THR_PHOSPHATASE"/>
    <property type="match status" value="2"/>
</dbReference>